<dbReference type="Pfam" id="PF16192">
    <property type="entry name" value="PMT_4TMC"/>
    <property type="match status" value="1"/>
</dbReference>
<feature type="transmembrane region" description="Helical" evidence="10">
    <location>
        <begin position="142"/>
        <end position="162"/>
    </location>
</feature>
<dbReference type="GO" id="GO:0005886">
    <property type="term" value="C:plasma membrane"/>
    <property type="evidence" value="ECO:0007669"/>
    <property type="project" value="UniProtKB-SubCell"/>
</dbReference>
<keyword evidence="7 10" id="KW-1133">Transmembrane helix</keyword>
<keyword evidence="5 10" id="KW-0808">Transferase</keyword>
<evidence type="ECO:0000256" key="2">
    <source>
        <dbReference type="ARBA" id="ARBA00004922"/>
    </source>
</evidence>
<dbReference type="InterPro" id="IPR027005">
    <property type="entry name" value="PMT-like"/>
</dbReference>
<dbReference type="EC" id="2.4.1.-" evidence="10"/>
<dbReference type="InterPro" id="IPR003342">
    <property type="entry name" value="ArnT-like_N"/>
</dbReference>
<sequence length="470" mass="53107">MQILRYPELIILIIAGFFTRFWHIGTPPAVVFDEAHFGLYASKYFSHQFYADIHPPLGKMLFAFFGWLGGGVTPGFDFAAGALYPDGINYIALRSFAALTGALLVPLVYIFVRELNFSRRAAFLAAFLVLFDNALIVESRFILLDIPLLFFILLSIYIFLLAEKRRIFSVKWRILSIACGLTLGAAISIKLVGLGALAFVWLILFWRKNIAIKKNALIWAAFLLILPLATYIVIFALHIALLPNPCVKNCGAMLETFSKSPPEARILMNENVYGNVLERIAGQNIWIISGTVGSSDKNFYYASPWYSWPFMVRPIPYHQVQIDETHISNIYLLGNPVVWLFGFLGILGTIYFLVKRFLFGYRIVLPKVFDSPPLFYLFAAYLIFFLPFASIAKDTMLYHYLPALLFSIVIFSVSADGILSSFAAKKANIILAGILFLALMGFLYFAPLTYGIPLANGKFLSRLWLPTWNY</sequence>
<dbReference type="Proteomes" id="UP000177081">
    <property type="component" value="Unassembled WGS sequence"/>
</dbReference>
<comment type="function">
    <text evidence="10">Protein O-mannosyltransferase that catalyzes the transfer of a single mannose residue from a polyprenol phospho-mannosyl lipidic donor to the hydroxyl group of selected serine and threonine residues in acceptor proteins.</text>
</comment>
<accession>A0A1G2RPT9</accession>
<evidence type="ECO:0000256" key="5">
    <source>
        <dbReference type="ARBA" id="ARBA00022679"/>
    </source>
</evidence>
<reference evidence="13 14" key="1">
    <citation type="journal article" date="2016" name="Nat. Commun.">
        <title>Thousands of microbial genomes shed light on interconnected biogeochemical processes in an aquifer system.</title>
        <authorList>
            <person name="Anantharaman K."/>
            <person name="Brown C.T."/>
            <person name="Hug L.A."/>
            <person name="Sharon I."/>
            <person name="Castelle C.J."/>
            <person name="Probst A.J."/>
            <person name="Thomas B.C."/>
            <person name="Singh A."/>
            <person name="Wilkins M.J."/>
            <person name="Karaoz U."/>
            <person name="Brodie E.L."/>
            <person name="Williams K.H."/>
            <person name="Hubbard S.S."/>
            <person name="Banfield J.F."/>
        </authorList>
    </citation>
    <scope>NUCLEOTIDE SEQUENCE [LARGE SCALE GENOMIC DNA]</scope>
</reference>
<evidence type="ECO:0000256" key="8">
    <source>
        <dbReference type="ARBA" id="ARBA00023136"/>
    </source>
</evidence>
<comment type="similarity">
    <text evidence="3 10">Belongs to the glycosyltransferase 39 family.</text>
</comment>
<dbReference type="GO" id="GO:0012505">
    <property type="term" value="C:endomembrane system"/>
    <property type="evidence" value="ECO:0007669"/>
    <property type="project" value="UniProtKB-SubCell"/>
</dbReference>
<evidence type="ECO:0000256" key="3">
    <source>
        <dbReference type="ARBA" id="ARBA00007222"/>
    </source>
</evidence>
<evidence type="ECO:0000256" key="1">
    <source>
        <dbReference type="ARBA" id="ARBA00004127"/>
    </source>
</evidence>
<proteinExistence type="inferred from homology"/>
<comment type="pathway">
    <text evidence="2 10">Protein modification; protein glycosylation.</text>
</comment>
<evidence type="ECO:0000256" key="4">
    <source>
        <dbReference type="ARBA" id="ARBA00022676"/>
    </source>
</evidence>
<comment type="caution">
    <text evidence="13">The sequence shown here is derived from an EMBL/GenBank/DDBJ whole genome shotgun (WGS) entry which is preliminary data.</text>
</comment>
<dbReference type="PANTHER" id="PTHR10050:SF46">
    <property type="entry name" value="PROTEIN O-MANNOSYL-TRANSFERASE 2"/>
    <property type="match status" value="1"/>
</dbReference>
<organism evidence="13 14">
    <name type="scientific">Candidatus Wildermuthbacteria bacterium RIFCSPLOWO2_01_FULL_48_35</name>
    <dbReference type="NCBI Taxonomy" id="1802463"/>
    <lineage>
        <taxon>Bacteria</taxon>
        <taxon>Candidatus Wildermuthiibacteriota</taxon>
    </lineage>
</organism>
<dbReference type="InterPro" id="IPR032421">
    <property type="entry name" value="PMT_4TMC"/>
</dbReference>
<feature type="transmembrane region" description="Helical" evidence="10">
    <location>
        <begin position="60"/>
        <end position="84"/>
    </location>
</feature>
<feature type="transmembrane region" description="Helical" evidence="10">
    <location>
        <begin position="9"/>
        <end position="25"/>
    </location>
</feature>
<name>A0A1G2RPT9_9BACT</name>
<feature type="transmembrane region" description="Helical" evidence="10">
    <location>
        <begin position="427"/>
        <end position="446"/>
    </location>
</feature>
<feature type="transmembrane region" description="Helical" evidence="10">
    <location>
        <begin position="397"/>
        <end position="415"/>
    </location>
</feature>
<comment type="subcellular location">
    <subcellularLocation>
        <location evidence="10">Cell membrane</location>
    </subcellularLocation>
    <subcellularLocation>
        <location evidence="1">Endomembrane system</location>
        <topology evidence="1">Multi-pass membrane protein</topology>
    </subcellularLocation>
</comment>
<evidence type="ECO:0000313" key="13">
    <source>
        <dbReference type="EMBL" id="OHA74488.1"/>
    </source>
</evidence>
<dbReference type="PANTHER" id="PTHR10050">
    <property type="entry name" value="DOLICHYL-PHOSPHATE-MANNOSE--PROTEIN MANNOSYLTRANSFERASE"/>
    <property type="match status" value="1"/>
</dbReference>
<evidence type="ECO:0000259" key="12">
    <source>
        <dbReference type="Pfam" id="PF16192"/>
    </source>
</evidence>
<keyword evidence="4 10" id="KW-0328">Glycosyltransferase</keyword>
<keyword evidence="10" id="KW-1003">Cell membrane</keyword>
<dbReference type="UniPathway" id="UPA00378"/>
<gene>
    <name evidence="13" type="ORF">A3A32_00855</name>
</gene>
<evidence type="ECO:0000256" key="7">
    <source>
        <dbReference type="ARBA" id="ARBA00022989"/>
    </source>
</evidence>
<dbReference type="AlphaFoldDB" id="A0A1G2RPT9"/>
<dbReference type="EMBL" id="MHUI01000028">
    <property type="protein sequence ID" value="OHA74488.1"/>
    <property type="molecule type" value="Genomic_DNA"/>
</dbReference>
<evidence type="ECO:0000256" key="10">
    <source>
        <dbReference type="RuleBase" id="RU367007"/>
    </source>
</evidence>
<keyword evidence="6 10" id="KW-0812">Transmembrane</keyword>
<evidence type="ECO:0000256" key="9">
    <source>
        <dbReference type="ARBA" id="ARBA00093617"/>
    </source>
</evidence>
<feature type="transmembrane region" description="Helical" evidence="10">
    <location>
        <begin position="216"/>
        <end position="239"/>
    </location>
</feature>
<feature type="transmembrane region" description="Helical" evidence="10">
    <location>
        <begin position="337"/>
        <end position="354"/>
    </location>
</feature>
<feature type="domain" description="ArnT-like N-terminal" evidence="11">
    <location>
        <begin position="11"/>
        <end position="242"/>
    </location>
</feature>
<dbReference type="GO" id="GO:0004169">
    <property type="term" value="F:dolichyl-phosphate-mannose-protein mannosyltransferase activity"/>
    <property type="evidence" value="ECO:0007669"/>
    <property type="project" value="UniProtKB-UniRule"/>
</dbReference>
<feature type="transmembrane region" description="Helical" evidence="10">
    <location>
        <begin position="174"/>
        <end position="204"/>
    </location>
</feature>
<evidence type="ECO:0000256" key="6">
    <source>
        <dbReference type="ARBA" id="ARBA00022692"/>
    </source>
</evidence>
<keyword evidence="8 10" id="KW-0472">Membrane</keyword>
<feature type="transmembrane region" description="Helical" evidence="10">
    <location>
        <begin position="91"/>
        <end position="111"/>
    </location>
</feature>
<evidence type="ECO:0000259" key="11">
    <source>
        <dbReference type="Pfam" id="PF02366"/>
    </source>
</evidence>
<feature type="transmembrane region" description="Helical" evidence="10">
    <location>
        <begin position="374"/>
        <end position="391"/>
    </location>
</feature>
<feature type="domain" description="Protein O-mannosyl-transferase C-terminal four TM" evidence="12">
    <location>
        <begin position="299"/>
        <end position="468"/>
    </location>
</feature>
<feature type="transmembrane region" description="Helical" evidence="10">
    <location>
        <begin position="117"/>
        <end position="135"/>
    </location>
</feature>
<evidence type="ECO:0000313" key="14">
    <source>
        <dbReference type="Proteomes" id="UP000177081"/>
    </source>
</evidence>
<protein>
    <recommendedName>
        <fullName evidence="9 10">Polyprenol-phosphate-mannose--protein mannosyltransferase</fullName>
        <ecNumber evidence="10">2.4.1.-</ecNumber>
    </recommendedName>
</protein>
<dbReference type="Pfam" id="PF02366">
    <property type="entry name" value="PMT"/>
    <property type="match status" value="1"/>
</dbReference>